<sequence length="300" mass="33168">MNDVQTERMQIGFIGAGKVGVSLGKYFKEKGRNVGGYYSLTRASAAWAAAFTQTTCYESLEEIISSCGMILFTVPDSAIAEVWQQAKPYVSGKVIGHCSGLYSSDIFSDWDSMNCHACSVHPLAAISSKENAWRELSGVLFTLEGDSSYVKDLETFFHSMGNRTRIISKEDKIKYHAAAAISSNYMTALFSMSEQLLLDCGFAQEEARSELYALAKGNLDHILTQGCVQSLTGPLERNDCATVEKHISALNEKQRKIYTSCAEYLTDFAQSKHPDRDYTEMRKLCRDGEHSPGAECAETV</sequence>
<dbReference type="KEGG" id="rho:RHOM_00040"/>
<feature type="domain" description="Putative oxidoreductase/dehydrogenase Rossmann-like" evidence="1">
    <location>
        <begin position="3"/>
        <end position="122"/>
    </location>
</feature>
<dbReference type="RefSeq" id="WP_014078231.1">
    <property type="nucleotide sequence ID" value="NC_015977.1"/>
</dbReference>
<dbReference type="GeneID" id="93721911"/>
<dbReference type="SUPFAM" id="SSF51735">
    <property type="entry name" value="NAD(P)-binding Rossmann-fold domains"/>
    <property type="match status" value="1"/>
</dbReference>
<evidence type="ECO:0000313" key="3">
    <source>
        <dbReference type="EMBL" id="AEN95137.1"/>
    </source>
</evidence>
<dbReference type="Proteomes" id="UP000008178">
    <property type="component" value="Chromosome"/>
</dbReference>
<dbReference type="STRING" id="585394.RHOM_00040"/>
<dbReference type="SUPFAM" id="SSF48179">
    <property type="entry name" value="6-phosphogluconate dehydrogenase C-terminal domain-like"/>
    <property type="match status" value="1"/>
</dbReference>
<dbReference type="InterPro" id="IPR036291">
    <property type="entry name" value="NAD(P)-bd_dom_sf"/>
</dbReference>
<dbReference type="InterPro" id="IPR019665">
    <property type="entry name" value="OxRdtase/DH_put_Rossmann_dom"/>
</dbReference>
<evidence type="ECO:0008006" key="5">
    <source>
        <dbReference type="Google" id="ProtNLM"/>
    </source>
</evidence>
<evidence type="ECO:0000259" key="2">
    <source>
        <dbReference type="Pfam" id="PF10728"/>
    </source>
</evidence>
<dbReference type="Pfam" id="PF10728">
    <property type="entry name" value="DUF2520"/>
    <property type="match status" value="1"/>
</dbReference>
<keyword evidence="4" id="KW-1185">Reference proteome</keyword>
<name>G2SZF9_ROSHA</name>
<dbReference type="InterPro" id="IPR008927">
    <property type="entry name" value="6-PGluconate_DH-like_C_sf"/>
</dbReference>
<dbReference type="InterPro" id="IPR018931">
    <property type="entry name" value="DUF2520"/>
</dbReference>
<dbReference type="Pfam" id="PF10727">
    <property type="entry name" value="Rossmann-like"/>
    <property type="match status" value="1"/>
</dbReference>
<dbReference type="AlphaFoldDB" id="G2SZF9"/>
<dbReference type="PANTHER" id="PTHR40459">
    <property type="entry name" value="CONSERVED HYPOTHETICAL ALANINE AND LEUCINE RICH PROTEIN"/>
    <property type="match status" value="1"/>
</dbReference>
<dbReference type="Gene3D" id="1.10.1040.20">
    <property type="entry name" value="ProC-like, C-terminal domain"/>
    <property type="match status" value="1"/>
</dbReference>
<gene>
    <name evidence="3" type="ordered locus">RHOM_00040</name>
</gene>
<reference evidence="3 4" key="1">
    <citation type="journal article" date="2015" name="Genome Announc.">
        <title>Complete genome sequence of the human gut symbiont Roseburia hominis.</title>
        <authorList>
            <person name="Travis A.J."/>
            <person name="Kelly D."/>
            <person name="Flint H.J."/>
            <person name="Aminov R.I."/>
        </authorList>
    </citation>
    <scope>NUCLEOTIDE SEQUENCE [LARGE SCALE GENOMIC DNA]</scope>
    <source>
        <strain evidence="4">DSM 16839 / JCM 17582 / NCIMB 14029 / A2-183</strain>
    </source>
</reference>
<evidence type="ECO:0000313" key="4">
    <source>
        <dbReference type="Proteomes" id="UP000008178"/>
    </source>
</evidence>
<protein>
    <recommendedName>
        <fullName evidence="5">DUF2520 domain-containing protein</fullName>
    </recommendedName>
</protein>
<dbReference type="eggNOG" id="COG5495">
    <property type="taxonomic scope" value="Bacteria"/>
</dbReference>
<dbReference type="HOGENOM" id="CLU_055635_1_0_9"/>
<accession>G2SZF9</accession>
<dbReference type="PANTHER" id="PTHR40459:SF1">
    <property type="entry name" value="CONSERVED HYPOTHETICAL ALANINE AND LEUCINE RICH PROTEIN"/>
    <property type="match status" value="1"/>
</dbReference>
<dbReference type="InterPro" id="IPR037108">
    <property type="entry name" value="TM1727-like_C_sf"/>
</dbReference>
<organism evidence="3 4">
    <name type="scientific">Roseburia hominis (strain DSM 16839 / JCM 17582 / NCIMB 14029 / A2-183)</name>
    <dbReference type="NCBI Taxonomy" id="585394"/>
    <lineage>
        <taxon>Bacteria</taxon>
        <taxon>Bacillati</taxon>
        <taxon>Bacillota</taxon>
        <taxon>Clostridia</taxon>
        <taxon>Lachnospirales</taxon>
        <taxon>Lachnospiraceae</taxon>
        <taxon>Roseburia</taxon>
    </lineage>
</organism>
<feature type="domain" description="DUF2520" evidence="2">
    <location>
        <begin position="140"/>
        <end position="263"/>
    </location>
</feature>
<evidence type="ECO:0000259" key="1">
    <source>
        <dbReference type="Pfam" id="PF10727"/>
    </source>
</evidence>
<proteinExistence type="predicted"/>
<dbReference type="EMBL" id="CP003040">
    <property type="protein sequence ID" value="AEN95137.1"/>
    <property type="molecule type" value="Genomic_DNA"/>
</dbReference>
<dbReference type="Gene3D" id="3.40.50.720">
    <property type="entry name" value="NAD(P)-binding Rossmann-like Domain"/>
    <property type="match status" value="1"/>
</dbReference>